<keyword evidence="3" id="KW-1185">Reference proteome</keyword>
<evidence type="ECO:0000259" key="1">
    <source>
        <dbReference type="PROSITE" id="PS51078"/>
    </source>
</evidence>
<dbReference type="InterPro" id="IPR029016">
    <property type="entry name" value="GAF-like_dom_sf"/>
</dbReference>
<accession>A0ABV3AZQ3</accession>
<dbReference type="InterPro" id="IPR014757">
    <property type="entry name" value="Tscrpt_reg_IclR_C"/>
</dbReference>
<sequence length="51" mass="4993">MHRLGLRAGAAQVRRTGYATNLGEAIIGGAAVAAGALDRSGRACAAVSLVA</sequence>
<dbReference type="SUPFAM" id="SSF55781">
    <property type="entry name" value="GAF domain-like"/>
    <property type="match status" value="1"/>
</dbReference>
<dbReference type="EMBL" id="JBEYXT010000067">
    <property type="protein sequence ID" value="MEU6802675.1"/>
    <property type="molecule type" value="Genomic_DNA"/>
</dbReference>
<proteinExistence type="predicted"/>
<dbReference type="Gene3D" id="3.30.450.40">
    <property type="match status" value="1"/>
</dbReference>
<dbReference type="PROSITE" id="PS51078">
    <property type="entry name" value="ICLR_ED"/>
    <property type="match status" value="1"/>
</dbReference>
<reference evidence="2 3" key="1">
    <citation type="submission" date="2024-06" db="EMBL/GenBank/DDBJ databases">
        <title>The Natural Products Discovery Center: Release of the First 8490 Sequenced Strains for Exploring Actinobacteria Biosynthetic Diversity.</title>
        <authorList>
            <person name="Kalkreuter E."/>
            <person name="Kautsar S.A."/>
            <person name="Yang D."/>
            <person name="Bader C.D."/>
            <person name="Teijaro C.N."/>
            <person name="Fluegel L."/>
            <person name="Davis C.M."/>
            <person name="Simpson J.R."/>
            <person name="Lauterbach L."/>
            <person name="Steele A.D."/>
            <person name="Gui C."/>
            <person name="Meng S."/>
            <person name="Li G."/>
            <person name="Viehrig K."/>
            <person name="Ye F."/>
            <person name="Su P."/>
            <person name="Kiefer A.F."/>
            <person name="Nichols A."/>
            <person name="Cepeda A.J."/>
            <person name="Yan W."/>
            <person name="Fan B."/>
            <person name="Jiang Y."/>
            <person name="Adhikari A."/>
            <person name="Zheng C.-J."/>
            <person name="Schuster L."/>
            <person name="Cowan T.M."/>
            <person name="Smanski M.J."/>
            <person name="Chevrette M.G."/>
            <person name="De Carvalho L.P.S."/>
            <person name="Shen B."/>
        </authorList>
    </citation>
    <scope>NUCLEOTIDE SEQUENCE [LARGE SCALE GENOMIC DNA]</scope>
    <source>
        <strain evidence="2 3">NPDC046851</strain>
    </source>
</reference>
<evidence type="ECO:0000313" key="2">
    <source>
        <dbReference type="EMBL" id="MEU6802675.1"/>
    </source>
</evidence>
<dbReference type="Proteomes" id="UP001551189">
    <property type="component" value="Unassembled WGS sequence"/>
</dbReference>
<organism evidence="2 3">
    <name type="scientific">Streptomyces neyagawaensis</name>
    <dbReference type="NCBI Taxonomy" id="42238"/>
    <lineage>
        <taxon>Bacteria</taxon>
        <taxon>Bacillati</taxon>
        <taxon>Actinomycetota</taxon>
        <taxon>Actinomycetes</taxon>
        <taxon>Kitasatosporales</taxon>
        <taxon>Streptomycetaceae</taxon>
        <taxon>Streptomyces</taxon>
    </lineage>
</organism>
<gene>
    <name evidence="2" type="ORF">ABZ931_16915</name>
</gene>
<feature type="domain" description="IclR-ED" evidence="1">
    <location>
        <begin position="1"/>
        <end position="51"/>
    </location>
</feature>
<evidence type="ECO:0000313" key="3">
    <source>
        <dbReference type="Proteomes" id="UP001551189"/>
    </source>
</evidence>
<name>A0ABV3AZQ3_9ACTN</name>
<comment type="caution">
    <text evidence="2">The sequence shown here is derived from an EMBL/GenBank/DDBJ whole genome shotgun (WGS) entry which is preliminary data.</text>
</comment>
<protein>
    <submittedName>
        <fullName evidence="2">IclR family transcriptional regulator C-terminal domain-containing protein</fullName>
    </submittedName>
</protein>